<comment type="caution">
    <text evidence="2">The sequence shown here is derived from an EMBL/GenBank/DDBJ whole genome shotgun (WGS) entry which is preliminary data.</text>
</comment>
<proteinExistence type="predicted"/>
<dbReference type="PANTHER" id="PTHR33116">
    <property type="entry name" value="REVERSE TRANSCRIPTASE ZINC-BINDING DOMAIN-CONTAINING PROTEIN-RELATED-RELATED"/>
    <property type="match status" value="1"/>
</dbReference>
<accession>A0AAE0AXB6</accession>
<dbReference type="Proteomes" id="UP001281410">
    <property type="component" value="Unassembled WGS sequence"/>
</dbReference>
<dbReference type="EMBL" id="JANJYJ010000002">
    <property type="protein sequence ID" value="KAK3226016.1"/>
    <property type="molecule type" value="Genomic_DNA"/>
</dbReference>
<dbReference type="AlphaFoldDB" id="A0AAE0AXB6"/>
<gene>
    <name evidence="2" type="ORF">Dsin_005878</name>
</gene>
<dbReference type="InterPro" id="IPR000477">
    <property type="entry name" value="RT_dom"/>
</dbReference>
<dbReference type="PANTHER" id="PTHR33116:SF76">
    <property type="entry name" value="DUF4283 DOMAIN-CONTAINING PROTEIN"/>
    <property type="match status" value="1"/>
</dbReference>
<evidence type="ECO:0000259" key="1">
    <source>
        <dbReference type="Pfam" id="PF00078"/>
    </source>
</evidence>
<keyword evidence="3" id="KW-1185">Reference proteome</keyword>
<name>A0AAE0AXB6_9ROSI</name>
<sequence length="390" mass="44264">MKDFRPISCCNTLYKIIAKIIANRIKPFLPDIISPSQSAFVAGRCTSDNILLVQELMRNYHKDASCSSSFKILAKHIKDSPSFKFHWRCDKIKLSHLCFTDDLIMLCHGSLFSARVVKAALDGFSLLSGLYANHAKSNIFTSGVSPTINQQLINLFGYTVCSLPIHYLSIPIISFRLRLRDCSPLVDRVSGRLASWLNRGLSYTGRYQLIVSVLASLHVFWASYLCLLKKVLNIIEQKFRSFLWKEIEGDSNGAKICWFDVCLPKKEGGIGINDISSWNKALMIMHIWILSYGTNNLWSSWIKAYHLKDSNLWEAKSPCTCSWNWIKLLHLRPLVRPLIQHFIGNGSSTSIWFENWHSDGPLLLKWSSRVVYDSGLPIHATVGSIVHGDP</sequence>
<reference evidence="2" key="1">
    <citation type="journal article" date="2023" name="Plant J.">
        <title>Genome sequences and population genomics provide insights into the demographic history, inbreeding, and mutation load of two 'living fossil' tree species of Dipteronia.</title>
        <authorList>
            <person name="Feng Y."/>
            <person name="Comes H.P."/>
            <person name="Chen J."/>
            <person name="Zhu S."/>
            <person name="Lu R."/>
            <person name="Zhang X."/>
            <person name="Li P."/>
            <person name="Qiu J."/>
            <person name="Olsen K.M."/>
            <person name="Qiu Y."/>
        </authorList>
    </citation>
    <scope>NUCLEOTIDE SEQUENCE</scope>
    <source>
        <strain evidence="2">NBL</strain>
    </source>
</reference>
<organism evidence="2 3">
    <name type="scientific">Dipteronia sinensis</name>
    <dbReference type="NCBI Taxonomy" id="43782"/>
    <lineage>
        <taxon>Eukaryota</taxon>
        <taxon>Viridiplantae</taxon>
        <taxon>Streptophyta</taxon>
        <taxon>Embryophyta</taxon>
        <taxon>Tracheophyta</taxon>
        <taxon>Spermatophyta</taxon>
        <taxon>Magnoliopsida</taxon>
        <taxon>eudicotyledons</taxon>
        <taxon>Gunneridae</taxon>
        <taxon>Pentapetalae</taxon>
        <taxon>rosids</taxon>
        <taxon>malvids</taxon>
        <taxon>Sapindales</taxon>
        <taxon>Sapindaceae</taxon>
        <taxon>Hippocastanoideae</taxon>
        <taxon>Acereae</taxon>
        <taxon>Dipteronia</taxon>
    </lineage>
</organism>
<dbReference type="Pfam" id="PF00078">
    <property type="entry name" value="RVT_1"/>
    <property type="match status" value="1"/>
</dbReference>
<protein>
    <recommendedName>
        <fullName evidence="1">Reverse transcriptase domain-containing protein</fullName>
    </recommendedName>
</protein>
<feature type="domain" description="Reverse transcriptase" evidence="1">
    <location>
        <begin position="2"/>
        <end position="58"/>
    </location>
</feature>
<evidence type="ECO:0000313" key="2">
    <source>
        <dbReference type="EMBL" id="KAK3226016.1"/>
    </source>
</evidence>
<evidence type="ECO:0000313" key="3">
    <source>
        <dbReference type="Proteomes" id="UP001281410"/>
    </source>
</evidence>